<dbReference type="GO" id="GO:0030151">
    <property type="term" value="F:molybdenum ion binding"/>
    <property type="evidence" value="ECO:0007669"/>
    <property type="project" value="InterPro"/>
</dbReference>
<dbReference type="Pfam" id="PF02738">
    <property type="entry name" value="MoCoBD_1"/>
    <property type="match status" value="1"/>
</dbReference>
<evidence type="ECO:0000313" key="3">
    <source>
        <dbReference type="EMBL" id="MBF2734873.1"/>
    </source>
</evidence>
<dbReference type="EMBL" id="JADHEI010000028">
    <property type="protein sequence ID" value="MBF2734873.1"/>
    <property type="molecule type" value="Genomic_DNA"/>
</dbReference>
<sequence>MSLKSRAALAHDAARLHVQGRAPYADDLPEIDGTLHAAVGLSEVAHGRLRGLDLAAVAAAPGVAAVIDAKAVPGDPNIGPVFHDEQVFAADRIEYAGQALFAVAAATQAQARRAALLGKAKVTKLKPVLDVEEALAKKSYVVADELLPVIENGWSEETLRAAPHVLSGRQLCGAQEHFYLEGQVAVAQPQEDGRMLIHSSTQNPSEIQHTLAAVLGRPISAIEVRVRRIGGGFGGKETQGCQTAAIAAILAQRTGRPVKLRLPRAVDFVLTGKRHPFLLDYRVGCDDEGRILAADFMVAADCGFSADLSLSILDRAVYHVDNAYHLPCMRVRGFPCKTNKASNTAFRGFGGPQGTLLVERAIEDVARRLGLDPLDVRRRNLYQGRQQRAHYRQKVRDNILPELVERLERDSRYRKRKEAVAAFNAGSELVKKGIALTPVKFGICFMVTFLNQGGALLNVYRDGTVACNHGGTEMGQGLFIKVAQVVAKTLGLSVDRVSCEATSTAKIPNTSATAASSGTDLNGKAAEDAALRLRERLAGLAAELSGDRAEDIVFRDNRVRAPSRSWSFAELVERAYLARLPLAAAGFYRTPKIGSDPLTRIGRPYLYYAYGAAVSEVAVDVLTGEHRLLQVDILHDVGDSINPAVDIGQIEGGYVQGLGWLTTEEMGWDAEGRMLATGPAVYKIPAAGDVPAKFTVRLWPEANREDTIGRSKAVGEPPLLLAISAWAALADAVASARGDGGMVRLDAPATPERVLTAINASAAEAPVQKVRAKRGRERQMTK</sequence>
<dbReference type="SUPFAM" id="SSF54665">
    <property type="entry name" value="CO dehydrogenase molybdoprotein N-domain-like"/>
    <property type="match status" value="1"/>
</dbReference>
<dbReference type="Gene3D" id="3.90.1170.50">
    <property type="entry name" value="Aldehyde oxidase/xanthine dehydrogenase, a/b hammerhead"/>
    <property type="match status" value="1"/>
</dbReference>
<dbReference type="Gene3D" id="3.30.365.10">
    <property type="entry name" value="Aldehyde oxidase/xanthine dehydrogenase, molybdopterin binding domain"/>
    <property type="match status" value="4"/>
</dbReference>
<dbReference type="PANTHER" id="PTHR45444">
    <property type="entry name" value="XANTHINE DEHYDROGENASE"/>
    <property type="match status" value="1"/>
</dbReference>
<evidence type="ECO:0000256" key="1">
    <source>
        <dbReference type="ARBA" id="ARBA00053029"/>
    </source>
</evidence>
<comment type="caution">
    <text evidence="3">The sequence shown here is derived from an EMBL/GenBank/DDBJ whole genome shotgun (WGS) entry which is preliminary data.</text>
</comment>
<dbReference type="InterPro" id="IPR037165">
    <property type="entry name" value="AldOxase/xan_DH_Mopterin-bd_sf"/>
</dbReference>
<dbReference type="InterPro" id="IPR046867">
    <property type="entry name" value="AldOxase/xan_DH_MoCoBD2"/>
</dbReference>
<comment type="cofactor">
    <cofactor evidence="1">
        <name>Mo-molybdopterin cytosine dinucleotide</name>
        <dbReference type="ChEBI" id="CHEBI:71308"/>
    </cofactor>
</comment>
<dbReference type="Proteomes" id="UP000604381">
    <property type="component" value="Unassembled WGS sequence"/>
</dbReference>
<evidence type="ECO:0000313" key="4">
    <source>
        <dbReference type="Proteomes" id="UP000604381"/>
    </source>
</evidence>
<feature type="domain" description="Aldehyde oxidase/xanthine dehydrogenase a/b hammerhead" evidence="2">
    <location>
        <begin position="19"/>
        <end position="126"/>
    </location>
</feature>
<dbReference type="Pfam" id="PF01315">
    <property type="entry name" value="Ald_Xan_dh_C"/>
    <property type="match status" value="1"/>
</dbReference>
<dbReference type="SMART" id="SM01008">
    <property type="entry name" value="Ald_Xan_dh_C"/>
    <property type="match status" value="1"/>
</dbReference>
<keyword evidence="4" id="KW-1185">Reference proteome</keyword>
<proteinExistence type="predicted"/>
<dbReference type="Pfam" id="PF20256">
    <property type="entry name" value="MoCoBD_2"/>
    <property type="match status" value="1"/>
</dbReference>
<dbReference type="GO" id="GO:0005506">
    <property type="term" value="F:iron ion binding"/>
    <property type="evidence" value="ECO:0007669"/>
    <property type="project" value="InterPro"/>
</dbReference>
<evidence type="ECO:0000259" key="2">
    <source>
        <dbReference type="SMART" id="SM01008"/>
    </source>
</evidence>
<dbReference type="InterPro" id="IPR000674">
    <property type="entry name" value="Ald_Oxase/Xan_DH_a/b"/>
</dbReference>
<dbReference type="InterPro" id="IPR016208">
    <property type="entry name" value="Ald_Oxase/xanthine_DH-like"/>
</dbReference>
<gene>
    <name evidence="3" type="primary">xdhB</name>
    <name evidence="3" type="ORF">ISN26_02100</name>
</gene>
<dbReference type="FunFam" id="3.30.365.10:FF:000001">
    <property type="entry name" value="Xanthine dehydrogenase oxidase"/>
    <property type="match status" value="1"/>
</dbReference>
<dbReference type="NCBIfam" id="TIGR02965">
    <property type="entry name" value="xanthine_xdhB"/>
    <property type="match status" value="1"/>
</dbReference>
<dbReference type="InterPro" id="IPR014309">
    <property type="entry name" value="Xanthine_DH_Mopterin-bd_su"/>
</dbReference>
<keyword evidence="3" id="KW-0560">Oxidoreductase</keyword>
<accession>A0A930XXJ1</accession>
<dbReference type="GO" id="GO:0004854">
    <property type="term" value="F:xanthine dehydrogenase activity"/>
    <property type="evidence" value="ECO:0007669"/>
    <property type="project" value="UniProtKB-EC"/>
</dbReference>
<organism evidence="3 4">
    <name type="scientific">Candidatus Amphirhobacter heronislandensis</name>
    <dbReference type="NCBI Taxonomy" id="1732024"/>
    <lineage>
        <taxon>Bacteria</taxon>
        <taxon>Pseudomonadati</taxon>
        <taxon>Pseudomonadota</taxon>
        <taxon>Gammaproteobacteria</taxon>
        <taxon>Candidatus Tethybacterales</taxon>
        <taxon>Candidatus Tethybacteraceae</taxon>
        <taxon>Candidatus Amphirhobacter</taxon>
    </lineage>
</organism>
<dbReference type="SUPFAM" id="SSF56003">
    <property type="entry name" value="Molybdenum cofactor-binding domain"/>
    <property type="match status" value="1"/>
</dbReference>
<dbReference type="AlphaFoldDB" id="A0A930XXJ1"/>
<protein>
    <submittedName>
        <fullName evidence="3">Xanthine dehydrogenase molybdopterin binding subunit</fullName>
        <ecNumber evidence="3">1.17.1.4</ecNumber>
    </submittedName>
</protein>
<dbReference type="InterPro" id="IPR036856">
    <property type="entry name" value="Ald_Oxase/Xan_DH_a/b_sf"/>
</dbReference>
<reference evidence="3" key="1">
    <citation type="submission" date="2020-10" db="EMBL/GenBank/DDBJ databases">
        <title>An improved Amphimedon queenslandica hologenome assembly reveals how three proteobacterial symbionts can extend the metabolic phenotypic of their marine sponge host.</title>
        <authorList>
            <person name="Degnan B."/>
            <person name="Degnan S."/>
            <person name="Xiang X."/>
        </authorList>
    </citation>
    <scope>NUCLEOTIDE SEQUENCE</scope>
    <source>
        <strain evidence="3">AqS2</strain>
    </source>
</reference>
<name>A0A930XXJ1_9GAMM</name>
<dbReference type="InterPro" id="IPR008274">
    <property type="entry name" value="AldOxase/xan_DH_MoCoBD1"/>
</dbReference>
<dbReference type="EC" id="1.17.1.4" evidence="3"/>
<dbReference type="PANTHER" id="PTHR45444:SF3">
    <property type="entry name" value="XANTHINE DEHYDROGENASE"/>
    <property type="match status" value="1"/>
</dbReference>